<organism evidence="2 3">
    <name type="scientific">Armillaria novae-zelandiae</name>
    <dbReference type="NCBI Taxonomy" id="153914"/>
    <lineage>
        <taxon>Eukaryota</taxon>
        <taxon>Fungi</taxon>
        <taxon>Dikarya</taxon>
        <taxon>Basidiomycota</taxon>
        <taxon>Agaricomycotina</taxon>
        <taxon>Agaricomycetes</taxon>
        <taxon>Agaricomycetidae</taxon>
        <taxon>Agaricales</taxon>
        <taxon>Marasmiineae</taxon>
        <taxon>Physalacriaceae</taxon>
        <taxon>Armillaria</taxon>
    </lineage>
</organism>
<dbReference type="Proteomes" id="UP001175227">
    <property type="component" value="Unassembled WGS sequence"/>
</dbReference>
<comment type="caution">
    <text evidence="2">The sequence shown here is derived from an EMBL/GenBank/DDBJ whole genome shotgun (WGS) entry which is preliminary data.</text>
</comment>
<keyword evidence="1" id="KW-0732">Signal</keyword>
<sequence length="116" mass="12815">MIWSQISWLQCGALGVCTLCPKSPDLGISVRLNLTLPHVENASSHDLSGNEIRSFWGFLSPTALLPECPLLLLVEWNVMFKESGRAEAPPQFPNHVHWQYHTLVVLKSPAAISPDG</sequence>
<feature type="chain" id="PRO_5041334130" evidence="1">
    <location>
        <begin position="19"/>
        <end position="116"/>
    </location>
</feature>
<proteinExistence type="predicted"/>
<name>A0AA39NUI8_9AGAR</name>
<keyword evidence="3" id="KW-1185">Reference proteome</keyword>
<gene>
    <name evidence="2" type="ORF">IW261DRAFT_1424965</name>
</gene>
<reference evidence="2" key="1">
    <citation type="submission" date="2023-06" db="EMBL/GenBank/DDBJ databases">
        <authorList>
            <consortium name="Lawrence Berkeley National Laboratory"/>
            <person name="Ahrendt S."/>
            <person name="Sahu N."/>
            <person name="Indic B."/>
            <person name="Wong-Bajracharya J."/>
            <person name="Merenyi Z."/>
            <person name="Ke H.-M."/>
            <person name="Monk M."/>
            <person name="Kocsube S."/>
            <person name="Drula E."/>
            <person name="Lipzen A."/>
            <person name="Balint B."/>
            <person name="Henrissat B."/>
            <person name="Andreopoulos B."/>
            <person name="Martin F.M."/>
            <person name="Harder C.B."/>
            <person name="Rigling D."/>
            <person name="Ford K.L."/>
            <person name="Foster G.D."/>
            <person name="Pangilinan J."/>
            <person name="Papanicolaou A."/>
            <person name="Barry K."/>
            <person name="LaButti K."/>
            <person name="Viragh M."/>
            <person name="Koriabine M."/>
            <person name="Yan M."/>
            <person name="Riley R."/>
            <person name="Champramary S."/>
            <person name="Plett K.L."/>
            <person name="Tsai I.J."/>
            <person name="Slot J."/>
            <person name="Sipos G."/>
            <person name="Plett J."/>
            <person name="Nagy L.G."/>
            <person name="Grigoriev I.V."/>
        </authorList>
    </citation>
    <scope>NUCLEOTIDE SEQUENCE</scope>
    <source>
        <strain evidence="2">ICMP 16352</strain>
    </source>
</reference>
<dbReference type="AlphaFoldDB" id="A0AA39NUI8"/>
<accession>A0AA39NUI8</accession>
<dbReference type="EMBL" id="JAUEPR010000048">
    <property type="protein sequence ID" value="KAK0471728.1"/>
    <property type="molecule type" value="Genomic_DNA"/>
</dbReference>
<evidence type="ECO:0000313" key="3">
    <source>
        <dbReference type="Proteomes" id="UP001175227"/>
    </source>
</evidence>
<evidence type="ECO:0000256" key="1">
    <source>
        <dbReference type="SAM" id="SignalP"/>
    </source>
</evidence>
<feature type="signal peptide" evidence="1">
    <location>
        <begin position="1"/>
        <end position="18"/>
    </location>
</feature>
<evidence type="ECO:0000313" key="2">
    <source>
        <dbReference type="EMBL" id="KAK0471728.1"/>
    </source>
</evidence>
<protein>
    <submittedName>
        <fullName evidence="2">Uncharacterized protein</fullName>
    </submittedName>
</protein>